<dbReference type="GO" id="GO:0005829">
    <property type="term" value="C:cytosol"/>
    <property type="evidence" value="ECO:0007669"/>
    <property type="project" value="TreeGrafter"/>
</dbReference>
<accession>A0A1G6LP16</accession>
<comment type="similarity">
    <text evidence="3 6">Belongs to the MoeA family.</text>
</comment>
<dbReference type="SMART" id="SM00852">
    <property type="entry name" value="MoCF_biosynth"/>
    <property type="match status" value="1"/>
</dbReference>
<dbReference type="GO" id="GO:0046872">
    <property type="term" value="F:metal ion binding"/>
    <property type="evidence" value="ECO:0007669"/>
    <property type="project" value="UniProtKB-UniRule"/>
</dbReference>
<dbReference type="Gene3D" id="2.170.190.11">
    <property type="entry name" value="Molybdopterin biosynthesis moea protein, domain 3"/>
    <property type="match status" value="1"/>
</dbReference>
<dbReference type="SUPFAM" id="SSF53218">
    <property type="entry name" value="Molybdenum cofactor biosynthesis proteins"/>
    <property type="match status" value="1"/>
</dbReference>
<dbReference type="Pfam" id="PF00994">
    <property type="entry name" value="MoCF_biosynth"/>
    <property type="match status" value="1"/>
</dbReference>
<dbReference type="RefSeq" id="WP_092128420.1">
    <property type="nucleotide sequence ID" value="NZ_FMYU01000005.1"/>
</dbReference>
<dbReference type="EMBL" id="FMYU01000005">
    <property type="protein sequence ID" value="SDC44941.1"/>
    <property type="molecule type" value="Genomic_DNA"/>
</dbReference>
<dbReference type="UniPathway" id="UPA00344"/>
<evidence type="ECO:0000256" key="5">
    <source>
        <dbReference type="ARBA" id="ARBA00047317"/>
    </source>
</evidence>
<dbReference type="Proteomes" id="UP000199411">
    <property type="component" value="Unassembled WGS sequence"/>
</dbReference>
<name>A0A1G6LP16_9BACT</name>
<keyword evidence="6 8" id="KW-0808">Transferase</keyword>
<dbReference type="Gene3D" id="3.90.105.10">
    <property type="entry name" value="Molybdopterin biosynthesis moea protein, domain 2"/>
    <property type="match status" value="1"/>
</dbReference>
<dbReference type="EC" id="2.10.1.1" evidence="6"/>
<keyword evidence="4 6" id="KW-0501">Molybdenum cofactor biosynthesis</keyword>
<dbReference type="NCBIfam" id="TIGR00177">
    <property type="entry name" value="molyb_syn"/>
    <property type="match status" value="1"/>
</dbReference>
<dbReference type="GO" id="GO:0006777">
    <property type="term" value="P:Mo-molybdopterin cofactor biosynthetic process"/>
    <property type="evidence" value="ECO:0007669"/>
    <property type="project" value="UniProtKB-UniRule"/>
</dbReference>
<comment type="function">
    <text evidence="1 6">Catalyzes the insertion of molybdate into adenylated molybdopterin with the concomitant release of AMP.</text>
</comment>
<dbReference type="AlphaFoldDB" id="A0A1G6LP16"/>
<keyword evidence="6" id="KW-0460">Magnesium</keyword>
<dbReference type="InterPro" id="IPR005110">
    <property type="entry name" value="MoeA_linker/N"/>
</dbReference>
<evidence type="ECO:0000259" key="7">
    <source>
        <dbReference type="SMART" id="SM00852"/>
    </source>
</evidence>
<feature type="domain" description="MoaB/Mog" evidence="7">
    <location>
        <begin position="167"/>
        <end position="305"/>
    </location>
</feature>
<keyword evidence="6" id="KW-0479">Metal-binding</keyword>
<reference evidence="9" key="1">
    <citation type="submission" date="2016-10" db="EMBL/GenBank/DDBJ databases">
        <authorList>
            <person name="Varghese N."/>
            <person name="Submissions S."/>
        </authorList>
    </citation>
    <scope>NUCLEOTIDE SEQUENCE [LARGE SCALE GENOMIC DNA]</scope>
    <source>
        <strain evidence="9">DSM 8415</strain>
    </source>
</reference>
<dbReference type="InterPro" id="IPR036425">
    <property type="entry name" value="MoaB/Mog-like_dom_sf"/>
</dbReference>
<dbReference type="PANTHER" id="PTHR10192">
    <property type="entry name" value="MOLYBDOPTERIN BIOSYNTHESIS PROTEIN"/>
    <property type="match status" value="1"/>
</dbReference>
<dbReference type="InterPro" id="IPR036688">
    <property type="entry name" value="MoeA_C_domain_IV_sf"/>
</dbReference>
<organism evidence="8 9">
    <name type="scientific">Desulfurella multipotens</name>
    <dbReference type="NCBI Taxonomy" id="79269"/>
    <lineage>
        <taxon>Bacteria</taxon>
        <taxon>Pseudomonadati</taxon>
        <taxon>Campylobacterota</taxon>
        <taxon>Desulfurellia</taxon>
        <taxon>Desulfurellales</taxon>
        <taxon>Desulfurellaceae</taxon>
        <taxon>Desulfurella</taxon>
    </lineage>
</organism>
<evidence type="ECO:0000256" key="2">
    <source>
        <dbReference type="ARBA" id="ARBA00005046"/>
    </source>
</evidence>
<dbReference type="Pfam" id="PF03454">
    <property type="entry name" value="MoeA_C"/>
    <property type="match status" value="1"/>
</dbReference>
<dbReference type="CDD" id="cd00887">
    <property type="entry name" value="MoeA"/>
    <property type="match status" value="1"/>
</dbReference>
<evidence type="ECO:0000256" key="4">
    <source>
        <dbReference type="ARBA" id="ARBA00023150"/>
    </source>
</evidence>
<sequence length="390" mass="44142">MIKRNVLEALEIILECIKPKPSQMVYLNESLGRVIYTDIIAKSDYPSSNKTAMDGYAIVYKNKDKPLKEISDNANLNENCALRLNTGNEIPEIFDCVVEVELIEKDREFIKIKKNIEQYRNFVFAGSEIKKGEIVLKKGELINEQKRALIAYLGEVLVEVYQKPIVGIITTGDEVVFPGFNINNGSVYNTNYFYLEGFIKRLNAECIYFGHVKDNLDDLIKIYEYAISRCDVLVSTGGSSKGTKDFTKKVFQDLGVDIKFDETTVKPGKPLIFGQLKDKLIFGMPGWPSSLVVNTQVFLKPALKKISGYINYQNKLYLAKTTKPMHSRIGKDYFNRAIYTYSDDGLIVEPLENQETSNFFSMAKANCLVWLDSNIGDVAKGSLLPIIMID</sequence>
<comment type="cofactor">
    <cofactor evidence="6">
        <name>Mg(2+)</name>
        <dbReference type="ChEBI" id="CHEBI:18420"/>
    </cofactor>
</comment>
<dbReference type="GO" id="GO:0061599">
    <property type="term" value="F:molybdopterin molybdotransferase activity"/>
    <property type="evidence" value="ECO:0007669"/>
    <property type="project" value="UniProtKB-UniRule"/>
</dbReference>
<dbReference type="InterPro" id="IPR036135">
    <property type="entry name" value="MoeA_linker/N_sf"/>
</dbReference>
<dbReference type="OrthoDB" id="9804758at2"/>
<dbReference type="SUPFAM" id="SSF63882">
    <property type="entry name" value="MoeA N-terminal region -like"/>
    <property type="match status" value="1"/>
</dbReference>
<dbReference type="PANTHER" id="PTHR10192:SF5">
    <property type="entry name" value="GEPHYRIN"/>
    <property type="match status" value="1"/>
</dbReference>
<evidence type="ECO:0000256" key="6">
    <source>
        <dbReference type="RuleBase" id="RU365090"/>
    </source>
</evidence>
<dbReference type="Pfam" id="PF03453">
    <property type="entry name" value="MoeA_N"/>
    <property type="match status" value="1"/>
</dbReference>
<evidence type="ECO:0000313" key="9">
    <source>
        <dbReference type="Proteomes" id="UP000199411"/>
    </source>
</evidence>
<dbReference type="SUPFAM" id="SSF63867">
    <property type="entry name" value="MoeA C-terminal domain-like"/>
    <property type="match status" value="1"/>
</dbReference>
<keyword evidence="6" id="KW-0500">Molybdenum</keyword>
<dbReference type="InterPro" id="IPR005111">
    <property type="entry name" value="MoeA_C_domain_IV"/>
</dbReference>
<gene>
    <name evidence="8" type="ORF">SAMN05660835_00864</name>
</gene>
<evidence type="ECO:0000313" key="8">
    <source>
        <dbReference type="EMBL" id="SDC44941.1"/>
    </source>
</evidence>
<dbReference type="Gene3D" id="3.40.980.10">
    <property type="entry name" value="MoaB/Mog-like domain"/>
    <property type="match status" value="1"/>
</dbReference>
<dbReference type="InterPro" id="IPR038987">
    <property type="entry name" value="MoeA-like"/>
</dbReference>
<protein>
    <recommendedName>
        <fullName evidence="6">Molybdopterin molybdenumtransferase</fullName>
        <ecNumber evidence="6">2.10.1.1</ecNumber>
    </recommendedName>
</protein>
<comment type="catalytic activity">
    <reaction evidence="5">
        <text>adenylyl-molybdopterin + molybdate = Mo-molybdopterin + AMP + H(+)</text>
        <dbReference type="Rhea" id="RHEA:35047"/>
        <dbReference type="ChEBI" id="CHEBI:15378"/>
        <dbReference type="ChEBI" id="CHEBI:36264"/>
        <dbReference type="ChEBI" id="CHEBI:62727"/>
        <dbReference type="ChEBI" id="CHEBI:71302"/>
        <dbReference type="ChEBI" id="CHEBI:456215"/>
        <dbReference type="EC" id="2.10.1.1"/>
    </reaction>
</comment>
<dbReference type="Gene3D" id="2.40.340.10">
    <property type="entry name" value="MoeA, C-terminal, domain IV"/>
    <property type="match status" value="1"/>
</dbReference>
<dbReference type="InterPro" id="IPR001453">
    <property type="entry name" value="MoaB/Mog_dom"/>
</dbReference>
<evidence type="ECO:0000256" key="3">
    <source>
        <dbReference type="ARBA" id="ARBA00010763"/>
    </source>
</evidence>
<evidence type="ECO:0000256" key="1">
    <source>
        <dbReference type="ARBA" id="ARBA00002901"/>
    </source>
</evidence>
<proteinExistence type="inferred from homology"/>
<keyword evidence="9" id="KW-1185">Reference proteome</keyword>
<comment type="pathway">
    <text evidence="2 6">Cofactor biosynthesis; molybdopterin biosynthesis.</text>
</comment>